<feature type="compositionally biased region" description="Pro residues" evidence="2">
    <location>
        <begin position="229"/>
        <end position="238"/>
    </location>
</feature>
<dbReference type="Pfam" id="PF01504">
    <property type="entry name" value="PIP5K"/>
    <property type="match status" value="1"/>
</dbReference>
<dbReference type="SMART" id="SM00330">
    <property type="entry name" value="PIPKc"/>
    <property type="match status" value="1"/>
</dbReference>
<feature type="compositionally biased region" description="Basic and acidic residues" evidence="2">
    <location>
        <begin position="1120"/>
        <end position="1134"/>
    </location>
</feature>
<feature type="compositionally biased region" description="Low complexity" evidence="2">
    <location>
        <begin position="60"/>
        <end position="77"/>
    </location>
</feature>
<feature type="compositionally biased region" description="Pro residues" evidence="2">
    <location>
        <begin position="281"/>
        <end position="291"/>
    </location>
</feature>
<feature type="domain" description="PIPK" evidence="3">
    <location>
        <begin position="598"/>
        <end position="1008"/>
    </location>
</feature>
<feature type="compositionally biased region" description="Basic and acidic residues" evidence="2">
    <location>
        <begin position="198"/>
        <end position="207"/>
    </location>
</feature>
<feature type="compositionally biased region" description="Polar residues" evidence="2">
    <location>
        <begin position="364"/>
        <end position="374"/>
    </location>
</feature>
<dbReference type="InterPro" id="IPR002498">
    <property type="entry name" value="PInositol-4-P-4/5-kinase_core"/>
</dbReference>
<evidence type="ECO:0000256" key="1">
    <source>
        <dbReference type="PROSITE-ProRule" id="PRU00781"/>
    </source>
</evidence>
<proteinExistence type="predicted"/>
<evidence type="ECO:0000313" key="5">
    <source>
        <dbReference type="Proteomes" id="UP001642406"/>
    </source>
</evidence>
<dbReference type="PROSITE" id="PS51455">
    <property type="entry name" value="PIPK"/>
    <property type="match status" value="1"/>
</dbReference>
<feature type="compositionally biased region" description="Low complexity" evidence="2">
    <location>
        <begin position="456"/>
        <end position="472"/>
    </location>
</feature>
<feature type="compositionally biased region" description="Low complexity" evidence="2">
    <location>
        <begin position="211"/>
        <end position="221"/>
    </location>
</feature>
<dbReference type="Proteomes" id="UP001642406">
    <property type="component" value="Unassembled WGS sequence"/>
</dbReference>
<protein>
    <submittedName>
        <fullName evidence="4">Phosphatidylinositol-4-phosphate 5-kinase</fullName>
        <ecNumber evidence="4">2.7.1.68</ecNumber>
    </submittedName>
</protein>
<feature type="compositionally biased region" description="Low complexity" evidence="2">
    <location>
        <begin position="1215"/>
        <end position="1227"/>
    </location>
</feature>
<feature type="compositionally biased region" description="Low complexity" evidence="2">
    <location>
        <begin position="413"/>
        <end position="445"/>
    </location>
</feature>
<dbReference type="EMBL" id="CAWUHC010000004">
    <property type="protein sequence ID" value="CAK7210218.1"/>
    <property type="molecule type" value="Genomic_DNA"/>
</dbReference>
<feature type="compositionally biased region" description="Pro residues" evidence="2">
    <location>
        <begin position="82"/>
        <end position="103"/>
    </location>
</feature>
<dbReference type="Gene3D" id="3.30.810.10">
    <property type="entry name" value="2-Layer Sandwich"/>
    <property type="match status" value="1"/>
</dbReference>
<feature type="region of interest" description="Disordered" evidence="2">
    <location>
        <begin position="869"/>
        <end position="901"/>
    </location>
</feature>
<dbReference type="PANTHER" id="PTHR23086">
    <property type="entry name" value="PHOSPHATIDYLINOSITOL-4-PHOSPHATE 5-KINASE"/>
    <property type="match status" value="1"/>
</dbReference>
<keyword evidence="1" id="KW-0418">Kinase</keyword>
<evidence type="ECO:0000256" key="2">
    <source>
        <dbReference type="SAM" id="MobiDB-lite"/>
    </source>
</evidence>
<feature type="compositionally biased region" description="Low complexity" evidence="2">
    <location>
        <begin position="1276"/>
        <end position="1293"/>
    </location>
</feature>
<feature type="compositionally biased region" description="Low complexity" evidence="2">
    <location>
        <begin position="239"/>
        <end position="280"/>
    </location>
</feature>
<feature type="region of interest" description="Disordered" evidence="2">
    <location>
        <begin position="60"/>
        <end position="510"/>
    </location>
</feature>
<feature type="compositionally biased region" description="Gly residues" evidence="2">
    <location>
        <begin position="1092"/>
        <end position="1109"/>
    </location>
</feature>
<dbReference type="InterPro" id="IPR027483">
    <property type="entry name" value="PInositol-4-P-4/5-kinase_C_sf"/>
</dbReference>
<name>A0ABP0ASL5_9PEZI</name>
<feature type="compositionally biased region" description="Basic and acidic residues" evidence="2">
    <location>
        <begin position="1014"/>
        <end position="1023"/>
    </location>
</feature>
<evidence type="ECO:0000313" key="4">
    <source>
        <dbReference type="EMBL" id="CAK7210218.1"/>
    </source>
</evidence>
<dbReference type="InterPro" id="IPR027484">
    <property type="entry name" value="PInositol-4-P-5-kinase_N"/>
</dbReference>
<organism evidence="4 5">
    <name type="scientific">Sporothrix bragantina</name>
    <dbReference type="NCBI Taxonomy" id="671064"/>
    <lineage>
        <taxon>Eukaryota</taxon>
        <taxon>Fungi</taxon>
        <taxon>Dikarya</taxon>
        <taxon>Ascomycota</taxon>
        <taxon>Pezizomycotina</taxon>
        <taxon>Sordariomycetes</taxon>
        <taxon>Sordariomycetidae</taxon>
        <taxon>Ophiostomatales</taxon>
        <taxon>Ophiostomataceae</taxon>
        <taxon>Sporothrix</taxon>
    </lineage>
</organism>
<feature type="compositionally biased region" description="Acidic residues" evidence="2">
    <location>
        <begin position="125"/>
        <end position="137"/>
    </location>
</feature>
<keyword evidence="1" id="KW-0547">Nucleotide-binding</keyword>
<dbReference type="InterPro" id="IPR023610">
    <property type="entry name" value="PInositol-4/5-P-5/4-kinase"/>
</dbReference>
<evidence type="ECO:0000259" key="3">
    <source>
        <dbReference type="PROSITE" id="PS51455"/>
    </source>
</evidence>
<feature type="compositionally biased region" description="Gly residues" evidence="2">
    <location>
        <begin position="1258"/>
        <end position="1268"/>
    </location>
</feature>
<keyword evidence="1 4" id="KW-0808">Transferase</keyword>
<accession>A0ABP0ASL5</accession>
<feature type="compositionally biased region" description="Gly residues" evidence="2">
    <location>
        <begin position="148"/>
        <end position="161"/>
    </location>
</feature>
<feature type="compositionally biased region" description="Low complexity" evidence="2">
    <location>
        <begin position="1024"/>
        <end position="1038"/>
    </location>
</feature>
<feature type="region of interest" description="Disordered" evidence="2">
    <location>
        <begin position="1059"/>
        <end position="1320"/>
    </location>
</feature>
<feature type="compositionally biased region" description="Polar residues" evidence="2">
    <location>
        <begin position="322"/>
        <end position="342"/>
    </location>
</feature>
<feature type="region of interest" description="Disordered" evidence="2">
    <location>
        <begin position="1014"/>
        <end position="1038"/>
    </location>
</feature>
<sequence length="1320" mass="140779">MPSFARDEENCPVPTQSPASTVLAAAGPTASGGDGSAAVFGKGVITSRITSLALSAVDINAGPNVNTNTNGTHVNGPRPVRYAPPQPSSAPPLPPQRQAPPKPNNQKLVDDRPLFYHRKRSASFSDDEDSDLDDDDASSVASSADMNGHGGSIHGRGGGSSSVGAASSQTTTGHLDDDLRLDGFGGSLYDKDDDPDVGDSRREDGDNAHQSSSRTTSITSSNAPAIPDRAPPPPPQQKPPSLSSQPTTSTSSPQHPLQSSASAPVATALASASLLNRPDAPSFPPPPPPKPELLSRKAKPLSNGGPISVPNPMADRTRPAVSHSQSQPYITPTHSQQAWTNGTSTEESELTDTSPDDTFARHSVASTGASSVQPSVADMHSIRQVGYRNIENGGLNGSSSGLGVPSTPAVLGSAPPTTATTAATPESISPSQFSPQSPNPQLLQSGHSPVPPHRFSSPPAYNPAASSSPAVAGQAQLTPTVGLKHRHTLEVPKPSPARNSREGLDASGVYASGRFSPTAAGGAGSGSGSGSIGGRRASLSLVRRNTRSLHSELPRDEVVPDEDALRWAEAYRQKRATKKRRMEQDDDQVLVGTKVDETHQNWVAAYNMLTGIRVSVSRTNAKLDRPLTDEDFNAKQKSTFDIAGNELVPSAKYDFKFKDYAPWVFRHLRSLFHLDPADYLMSLAGKYILSELGSPGKSGSFFYFSRDYRYIIKTIHHSEHKFLRKILKDYYKHVTENPNTLLSQFFGLHRVKMPYGRKIHFVVMNNLFPPHRDIHQTFDLKGSTIGRDYPEELLAQNPRATLKDLNWLRRHQHLELGIIKKKLFLEQLHKDVKLLQRLQIMDYSLLVGTHDLRRGNDENLRGKILQVFEPRDNNQNADGPGGAGQQSVLMRTPSKLEHQRKTRELRQMLKSERPIPIGQSSNKMPDELDDNKQSIFYKDDGGFQATHQDNTPAEEVYYLGVIDCLTHYGIVKKIEHFWKGLSNDGNQISALPPQQYGDRFLKFMSGITMSPEDVAREAQDRGDSAAADASNAATSANVAPNADSANAVDSLGFEGLAISSGRDKGKDGPNNNNNLRHRSGLSGHSQRNNSDGGAGVGVNGASGVGGSGVNGSSESGPEIKAAHRAAEHEAEKKTPPAPNDAEATQTTVPVGGGMLLPGRVATGGSNSSPSLQSSSPSLSASLSANNNPANAPHNERRESMQQPVLPIVDEVGENSSMGGRSRSSRFSNHTVDSDDRPPTPAKDKIHVVAGNAPVGQFGRSGPGNGNGGLKPESADSGYGVSGTRSRSGTVGSGKQVKMQMSRDSLDKELPPLPKLDSGAA</sequence>
<dbReference type="CDD" id="cd17303">
    <property type="entry name" value="PIPKc_PIP5K_yeast_like"/>
    <property type="match status" value="1"/>
</dbReference>
<dbReference type="PANTHER" id="PTHR23086:SF8">
    <property type="entry name" value="PHOSPHATIDYLINOSITOL 5-PHOSPHATE 4-KINASE, ISOFORM A"/>
    <property type="match status" value="1"/>
</dbReference>
<feature type="region of interest" description="Disordered" evidence="2">
    <location>
        <begin position="1"/>
        <end position="37"/>
    </location>
</feature>
<dbReference type="EC" id="2.7.1.68" evidence="4"/>
<keyword evidence="1" id="KW-0067">ATP-binding</keyword>
<gene>
    <name evidence="4" type="primary">MSS4</name>
    <name evidence="4" type="ORF">SBRCBS47491_000702</name>
</gene>
<keyword evidence="5" id="KW-1185">Reference proteome</keyword>
<feature type="compositionally biased region" description="Low complexity" evidence="2">
    <location>
        <begin position="1165"/>
        <end position="1192"/>
    </location>
</feature>
<reference evidence="4 5" key="1">
    <citation type="submission" date="2024-01" db="EMBL/GenBank/DDBJ databases">
        <authorList>
            <person name="Allen C."/>
            <person name="Tagirdzhanova G."/>
        </authorList>
    </citation>
    <scope>NUCLEOTIDE SEQUENCE [LARGE SCALE GENOMIC DNA]</scope>
</reference>
<dbReference type="SUPFAM" id="SSF56104">
    <property type="entry name" value="SAICAR synthase-like"/>
    <property type="match status" value="1"/>
</dbReference>
<dbReference type="GO" id="GO:0016308">
    <property type="term" value="F:1-phosphatidylinositol-4-phosphate 5-kinase activity"/>
    <property type="evidence" value="ECO:0007669"/>
    <property type="project" value="UniProtKB-EC"/>
</dbReference>
<dbReference type="Gene3D" id="3.30.800.10">
    <property type="entry name" value="Phosphatidylinositol Phosphate Kinase II Beta"/>
    <property type="match status" value="1"/>
</dbReference>
<feature type="compositionally biased region" description="Basic and acidic residues" evidence="2">
    <location>
        <begin position="1231"/>
        <end position="1246"/>
    </location>
</feature>
<comment type="caution">
    <text evidence="4">The sequence shown here is derived from an EMBL/GenBank/DDBJ whole genome shotgun (WGS) entry which is preliminary data.</text>
</comment>